<evidence type="ECO:0000313" key="1">
    <source>
        <dbReference type="EMBL" id="KAF3510309.1"/>
    </source>
</evidence>
<proteinExistence type="predicted"/>
<dbReference type="AlphaFoldDB" id="A0A8S9P433"/>
<name>A0A8S9P433_BRACR</name>
<accession>A0A8S9P433</accession>
<dbReference type="EMBL" id="QGKX02001521">
    <property type="protein sequence ID" value="KAF3510309.1"/>
    <property type="molecule type" value="Genomic_DNA"/>
</dbReference>
<dbReference type="Proteomes" id="UP000712600">
    <property type="component" value="Unassembled WGS sequence"/>
</dbReference>
<protein>
    <submittedName>
        <fullName evidence="1">Uncharacterized protein</fullName>
    </submittedName>
</protein>
<gene>
    <name evidence="1" type="ORF">F2Q69_00005666</name>
</gene>
<organism evidence="1 2">
    <name type="scientific">Brassica cretica</name>
    <name type="common">Mustard</name>
    <dbReference type="NCBI Taxonomy" id="69181"/>
    <lineage>
        <taxon>Eukaryota</taxon>
        <taxon>Viridiplantae</taxon>
        <taxon>Streptophyta</taxon>
        <taxon>Embryophyta</taxon>
        <taxon>Tracheophyta</taxon>
        <taxon>Spermatophyta</taxon>
        <taxon>Magnoliopsida</taxon>
        <taxon>eudicotyledons</taxon>
        <taxon>Gunneridae</taxon>
        <taxon>Pentapetalae</taxon>
        <taxon>rosids</taxon>
        <taxon>malvids</taxon>
        <taxon>Brassicales</taxon>
        <taxon>Brassicaceae</taxon>
        <taxon>Brassiceae</taxon>
        <taxon>Brassica</taxon>
    </lineage>
</organism>
<reference evidence="1" key="1">
    <citation type="submission" date="2019-12" db="EMBL/GenBank/DDBJ databases">
        <title>Genome sequencing and annotation of Brassica cretica.</title>
        <authorList>
            <person name="Studholme D.J."/>
            <person name="Sarris P."/>
        </authorList>
    </citation>
    <scope>NUCLEOTIDE SEQUENCE</scope>
    <source>
        <strain evidence="1">PFS-109/04</strain>
        <tissue evidence="1">Leaf</tissue>
    </source>
</reference>
<sequence length="100" mass="11295">MERKRDEQYGSHPVRYGVLNRKPLTQYIALRLLINNEQLNLTVLTRDYGSRIRANGDASPVDHGSQLMIMVWINGGRGAVISGLNAFSPSRLMLSISRIR</sequence>
<comment type="caution">
    <text evidence="1">The sequence shown here is derived from an EMBL/GenBank/DDBJ whole genome shotgun (WGS) entry which is preliminary data.</text>
</comment>
<evidence type="ECO:0000313" key="2">
    <source>
        <dbReference type="Proteomes" id="UP000712600"/>
    </source>
</evidence>